<comment type="caution">
    <text evidence="2">The sequence shown here is derived from an EMBL/GenBank/DDBJ whole genome shotgun (WGS) entry which is preliminary data.</text>
</comment>
<dbReference type="InterPro" id="IPR036047">
    <property type="entry name" value="F-box-like_dom_sf"/>
</dbReference>
<dbReference type="PANTHER" id="PTHR35546">
    <property type="entry name" value="F-BOX PROTEIN INTERACTION DOMAIN PROTEIN-RELATED"/>
    <property type="match status" value="1"/>
</dbReference>
<feature type="domain" description="F-box" evidence="1">
    <location>
        <begin position="18"/>
        <end position="58"/>
    </location>
</feature>
<dbReference type="Pfam" id="PF07734">
    <property type="entry name" value="FBA_1"/>
    <property type="match status" value="1"/>
</dbReference>
<evidence type="ECO:0000313" key="3">
    <source>
        <dbReference type="Proteomes" id="UP000826271"/>
    </source>
</evidence>
<dbReference type="CDD" id="cd22157">
    <property type="entry name" value="F-box_AtFBW1-like"/>
    <property type="match status" value="1"/>
</dbReference>
<dbReference type="AlphaFoldDB" id="A0AAV6WMV9"/>
<dbReference type="PANTHER" id="PTHR35546:SF130">
    <property type="entry name" value="EXPRESSED PROTEIN"/>
    <property type="match status" value="1"/>
</dbReference>
<organism evidence="2 3">
    <name type="scientific">Buddleja alternifolia</name>
    <dbReference type="NCBI Taxonomy" id="168488"/>
    <lineage>
        <taxon>Eukaryota</taxon>
        <taxon>Viridiplantae</taxon>
        <taxon>Streptophyta</taxon>
        <taxon>Embryophyta</taxon>
        <taxon>Tracheophyta</taxon>
        <taxon>Spermatophyta</taxon>
        <taxon>Magnoliopsida</taxon>
        <taxon>eudicotyledons</taxon>
        <taxon>Gunneridae</taxon>
        <taxon>Pentapetalae</taxon>
        <taxon>asterids</taxon>
        <taxon>lamiids</taxon>
        <taxon>Lamiales</taxon>
        <taxon>Scrophulariaceae</taxon>
        <taxon>Buddlejeae</taxon>
        <taxon>Buddleja</taxon>
    </lineage>
</organism>
<protein>
    <recommendedName>
        <fullName evidence="1">F-box domain-containing protein</fullName>
    </recommendedName>
</protein>
<dbReference type="SUPFAM" id="SSF81383">
    <property type="entry name" value="F-box domain"/>
    <property type="match status" value="1"/>
</dbReference>
<dbReference type="Gene3D" id="1.20.1280.50">
    <property type="match status" value="1"/>
</dbReference>
<dbReference type="SMART" id="SM00256">
    <property type="entry name" value="FBOX"/>
    <property type="match status" value="1"/>
</dbReference>
<dbReference type="Proteomes" id="UP000826271">
    <property type="component" value="Unassembled WGS sequence"/>
</dbReference>
<dbReference type="NCBIfam" id="TIGR01640">
    <property type="entry name" value="F_box_assoc_1"/>
    <property type="match status" value="1"/>
</dbReference>
<name>A0AAV6WMV9_9LAMI</name>
<dbReference type="SUPFAM" id="SSF117281">
    <property type="entry name" value="Kelch motif"/>
    <property type="match status" value="1"/>
</dbReference>
<sequence length="374" mass="43833">MMNSKISLSPSSAAIIGGNDDLLMQILLFLPAKSLIRFQSVCKQWQSLISVPSFYHLHTLRLCHRPKPQPSFLLRSTTSHFLYCSPNVKKLVPFRIKCPFVKILQCCNGLLLLEGKNTPHGGKHYYIYNPTTGKFRKLLTNNDDKKKTFRALCLLFDPSKSPHYEVVCFRIDNDSSWFEVYHSKSNSWIYKRRTSHVPPNHLCCGIYCHGNMYYIRPRSRRLCFVPYEYTLYCIDKIPRIRSPGTKKNYVMESSGHLHYIVQSLQEDENYLCVYEMDEDDFSWFIKYRVDLNPSLATFSRNNGKSISLLGIIRGEKEEDSILLFHVPGKIMLYRFFDEIFEVLVDFTKEMFYQEGILQFGSKDSYQFIETLVRV</sequence>
<dbReference type="InterPro" id="IPR015915">
    <property type="entry name" value="Kelch-typ_b-propeller"/>
</dbReference>
<gene>
    <name evidence="2" type="ORF">BUALT_Bualt12G0056000</name>
</gene>
<accession>A0AAV6WMV9</accession>
<dbReference type="EMBL" id="WHWC01000012">
    <property type="protein sequence ID" value="KAG8372341.1"/>
    <property type="molecule type" value="Genomic_DNA"/>
</dbReference>
<dbReference type="InterPro" id="IPR006527">
    <property type="entry name" value="F-box-assoc_dom_typ1"/>
</dbReference>
<proteinExistence type="predicted"/>
<dbReference type="InterPro" id="IPR001810">
    <property type="entry name" value="F-box_dom"/>
</dbReference>
<dbReference type="InterPro" id="IPR017451">
    <property type="entry name" value="F-box-assoc_interact_dom"/>
</dbReference>
<reference evidence="2" key="1">
    <citation type="submission" date="2019-10" db="EMBL/GenBank/DDBJ databases">
        <authorList>
            <person name="Zhang R."/>
            <person name="Pan Y."/>
            <person name="Wang J."/>
            <person name="Ma R."/>
            <person name="Yu S."/>
        </authorList>
    </citation>
    <scope>NUCLEOTIDE SEQUENCE</scope>
    <source>
        <strain evidence="2">LA-IB0</strain>
        <tissue evidence="2">Leaf</tissue>
    </source>
</reference>
<evidence type="ECO:0000259" key="1">
    <source>
        <dbReference type="SMART" id="SM00256"/>
    </source>
</evidence>
<dbReference type="Pfam" id="PF00646">
    <property type="entry name" value="F-box"/>
    <property type="match status" value="1"/>
</dbReference>
<evidence type="ECO:0000313" key="2">
    <source>
        <dbReference type="EMBL" id="KAG8372341.1"/>
    </source>
</evidence>
<dbReference type="InterPro" id="IPR055290">
    <property type="entry name" value="At3g26010-like"/>
</dbReference>
<keyword evidence="3" id="KW-1185">Reference proteome</keyword>